<proteinExistence type="predicted"/>
<evidence type="ECO:0000313" key="2">
    <source>
        <dbReference type="Proteomes" id="UP000253664"/>
    </source>
</evidence>
<name>A0A367LLW8_9HYPO</name>
<dbReference type="AlphaFoldDB" id="A0A367LLW8"/>
<evidence type="ECO:0000313" key="1">
    <source>
        <dbReference type="EMBL" id="RCI15411.1"/>
    </source>
</evidence>
<dbReference type="Proteomes" id="UP000253664">
    <property type="component" value="Unassembled WGS sequence"/>
</dbReference>
<accession>A0A367LLW8</accession>
<comment type="caution">
    <text evidence="1">The sequence shown here is derived from an EMBL/GenBank/DDBJ whole genome shotgun (WGS) entry which is preliminary data.</text>
</comment>
<protein>
    <submittedName>
        <fullName evidence="1">Uncharacterized protein</fullName>
    </submittedName>
</protein>
<organism evidence="1 2">
    <name type="scientific">Ophiocordyceps polyrhachis-furcata BCC 54312</name>
    <dbReference type="NCBI Taxonomy" id="1330021"/>
    <lineage>
        <taxon>Eukaryota</taxon>
        <taxon>Fungi</taxon>
        <taxon>Dikarya</taxon>
        <taxon>Ascomycota</taxon>
        <taxon>Pezizomycotina</taxon>
        <taxon>Sordariomycetes</taxon>
        <taxon>Hypocreomycetidae</taxon>
        <taxon>Hypocreales</taxon>
        <taxon>Ophiocordycipitaceae</taxon>
        <taxon>Ophiocordyceps</taxon>
    </lineage>
</organism>
<dbReference type="EMBL" id="LKCN02000003">
    <property type="protein sequence ID" value="RCI15411.1"/>
    <property type="molecule type" value="Genomic_DNA"/>
</dbReference>
<sequence length="96" mass="10953">MKDGFCLQCSLDNGPKSAGSECYLSILSATWLTVRLANDQRPKTKDSFVVANPGFQIWAREGVSVHLWDGMNRPKKMKRWEDAYIPLYTDMLPTRV</sequence>
<gene>
    <name evidence="1" type="ORF">L249_7033</name>
</gene>
<reference evidence="1 2" key="1">
    <citation type="journal article" date="2015" name="BMC Genomics">
        <title>Insights from the genome of Ophiocordyceps polyrhachis-furcata to pathogenicity and host specificity in insect fungi.</title>
        <authorList>
            <person name="Wichadakul D."/>
            <person name="Kobmoo N."/>
            <person name="Ingsriswang S."/>
            <person name="Tangphatsornruang S."/>
            <person name="Chantasingh D."/>
            <person name="Luangsa-ard J.J."/>
            <person name="Eurwilaichitr L."/>
        </authorList>
    </citation>
    <scope>NUCLEOTIDE SEQUENCE [LARGE SCALE GENOMIC DNA]</scope>
    <source>
        <strain evidence="1 2">BCC 54312</strain>
    </source>
</reference>
<keyword evidence="2" id="KW-1185">Reference proteome</keyword>